<name>A0ABW5KLF0_9SPHI</name>
<sequence>MKKLLILFTLFLGLGTAEAQESKPTKEETVEYINNKFDKLVYRSSNSVAADQIDYLNTKFDGCNFIVKMSFKRVIGKNEYCVETNDSFEIPIDKMEKVEIIESGLRLMSHRNAKLVKQIRVGTSKDSNGTSEKIDENEILSAGYLPMYQSDADELVKAFNHLRKLCGAPEPISFD</sequence>
<evidence type="ECO:0000256" key="1">
    <source>
        <dbReference type="SAM" id="SignalP"/>
    </source>
</evidence>
<feature type="chain" id="PRO_5046794258" description="DUF4468 domain-containing protein" evidence="1">
    <location>
        <begin position="20"/>
        <end position="175"/>
    </location>
</feature>
<keyword evidence="3" id="KW-1185">Reference proteome</keyword>
<keyword evidence="1" id="KW-0732">Signal</keyword>
<accession>A0ABW5KLF0</accession>
<dbReference type="Proteomes" id="UP001597545">
    <property type="component" value="Unassembled WGS sequence"/>
</dbReference>
<evidence type="ECO:0008006" key="4">
    <source>
        <dbReference type="Google" id="ProtNLM"/>
    </source>
</evidence>
<organism evidence="2 3">
    <name type="scientific">Sphingobacterium suaedae</name>
    <dbReference type="NCBI Taxonomy" id="1686402"/>
    <lineage>
        <taxon>Bacteria</taxon>
        <taxon>Pseudomonadati</taxon>
        <taxon>Bacteroidota</taxon>
        <taxon>Sphingobacteriia</taxon>
        <taxon>Sphingobacteriales</taxon>
        <taxon>Sphingobacteriaceae</taxon>
        <taxon>Sphingobacterium</taxon>
    </lineage>
</organism>
<gene>
    <name evidence="2" type="ORF">ACFSR5_19235</name>
</gene>
<comment type="caution">
    <text evidence="2">The sequence shown here is derived from an EMBL/GenBank/DDBJ whole genome shotgun (WGS) entry which is preliminary data.</text>
</comment>
<dbReference type="EMBL" id="JBHULR010000020">
    <property type="protein sequence ID" value="MFD2549787.1"/>
    <property type="molecule type" value="Genomic_DNA"/>
</dbReference>
<proteinExistence type="predicted"/>
<reference evidence="3" key="1">
    <citation type="journal article" date="2019" name="Int. J. Syst. Evol. Microbiol.">
        <title>The Global Catalogue of Microorganisms (GCM) 10K type strain sequencing project: providing services to taxonomists for standard genome sequencing and annotation.</title>
        <authorList>
            <consortium name="The Broad Institute Genomics Platform"/>
            <consortium name="The Broad Institute Genome Sequencing Center for Infectious Disease"/>
            <person name="Wu L."/>
            <person name="Ma J."/>
        </authorList>
    </citation>
    <scope>NUCLEOTIDE SEQUENCE [LARGE SCALE GENOMIC DNA]</scope>
    <source>
        <strain evidence="3">KCTC 42662</strain>
    </source>
</reference>
<evidence type="ECO:0000313" key="2">
    <source>
        <dbReference type="EMBL" id="MFD2549787.1"/>
    </source>
</evidence>
<evidence type="ECO:0000313" key="3">
    <source>
        <dbReference type="Proteomes" id="UP001597545"/>
    </source>
</evidence>
<dbReference type="RefSeq" id="WP_380906104.1">
    <property type="nucleotide sequence ID" value="NZ_JBHUEG010000019.1"/>
</dbReference>
<protein>
    <recommendedName>
        <fullName evidence="4">DUF4468 domain-containing protein</fullName>
    </recommendedName>
</protein>
<feature type="signal peptide" evidence="1">
    <location>
        <begin position="1"/>
        <end position="19"/>
    </location>
</feature>